<dbReference type="InterPro" id="IPR016166">
    <property type="entry name" value="FAD-bd_PCMH"/>
</dbReference>
<evidence type="ECO:0000256" key="3">
    <source>
        <dbReference type="ARBA" id="ARBA00022827"/>
    </source>
</evidence>
<dbReference type="SUPFAM" id="SSF55103">
    <property type="entry name" value="FAD-linked oxidases, C-terminal domain"/>
    <property type="match status" value="1"/>
</dbReference>
<proteinExistence type="inferred from homology"/>
<dbReference type="RefSeq" id="WP_090396154.1">
    <property type="nucleotide sequence ID" value="NZ_FNEN01000002.1"/>
</dbReference>
<dbReference type="InterPro" id="IPR006094">
    <property type="entry name" value="Oxid_FAD_bind_N"/>
</dbReference>
<feature type="domain" description="FAD-binding PCMH-type" evidence="5">
    <location>
        <begin position="1"/>
        <end position="172"/>
    </location>
</feature>
<dbReference type="Pfam" id="PF01565">
    <property type="entry name" value="FAD_binding_4"/>
    <property type="match status" value="1"/>
</dbReference>
<evidence type="ECO:0000313" key="6">
    <source>
        <dbReference type="EMBL" id="SDI45755.1"/>
    </source>
</evidence>
<dbReference type="InterPro" id="IPR036318">
    <property type="entry name" value="FAD-bd_PCMH-like_sf"/>
</dbReference>
<dbReference type="Proteomes" id="UP000198853">
    <property type="component" value="Unassembled WGS sequence"/>
</dbReference>
<keyword evidence="3" id="KW-0274">FAD</keyword>
<sequence>MKQVETQIVPASSKEDVLRSVQWANENNVPIYTNEKNLPSDEGIFIDISQWPATIDISPDDLTAVVSPSATPAQINEEAAKHGLMYPPDARGQKNMIADHLATNTGGPHELKYGATKDFVIGLEMVTPEGKPMRTGGRTIKNVTGYDVTKLIVGAEGAFGFITAATLKLVPKTPARCTLVATYNDVEDAARAAANVYGSAILPAKLALTASDELLVALDGHPKTVAAHVQMVKDMLDDVSMYEDDESLWDEYRAQKTGIDVSVAPSELTSFIEHNREITPFYGHAGSSVWHITVNAESADAPKTGPAAEDIMTAMKKSWDPNNIIQTKAGAER</sequence>
<dbReference type="PANTHER" id="PTHR11748:SF111">
    <property type="entry name" value="D-LACTATE DEHYDROGENASE, MITOCHONDRIAL-RELATED"/>
    <property type="match status" value="1"/>
</dbReference>
<keyword evidence="2" id="KW-0285">Flavoprotein</keyword>
<comment type="similarity">
    <text evidence="1">Belongs to the FAD-binding oxidoreductase/transferase type 4 family.</text>
</comment>
<dbReference type="GO" id="GO:0071949">
    <property type="term" value="F:FAD binding"/>
    <property type="evidence" value="ECO:0007669"/>
    <property type="project" value="InterPro"/>
</dbReference>
<protein>
    <submittedName>
        <fullName evidence="6">Glycolate oxidase</fullName>
    </submittedName>
</protein>
<dbReference type="InterPro" id="IPR016169">
    <property type="entry name" value="FAD-bd_PCMH_sub2"/>
</dbReference>
<dbReference type="PROSITE" id="PS51387">
    <property type="entry name" value="FAD_PCMH"/>
    <property type="match status" value="1"/>
</dbReference>
<name>A0A1G8KQK9_9BACI</name>
<organism evidence="6 7">
    <name type="scientific">Natribacillus halophilus</name>
    <dbReference type="NCBI Taxonomy" id="549003"/>
    <lineage>
        <taxon>Bacteria</taxon>
        <taxon>Bacillati</taxon>
        <taxon>Bacillota</taxon>
        <taxon>Bacilli</taxon>
        <taxon>Bacillales</taxon>
        <taxon>Bacillaceae</taxon>
        <taxon>Natribacillus</taxon>
    </lineage>
</organism>
<dbReference type="EMBL" id="FNEN01000002">
    <property type="protein sequence ID" value="SDI45755.1"/>
    <property type="molecule type" value="Genomic_DNA"/>
</dbReference>
<dbReference type="PANTHER" id="PTHR11748">
    <property type="entry name" value="D-LACTATE DEHYDROGENASE"/>
    <property type="match status" value="1"/>
</dbReference>
<reference evidence="6 7" key="1">
    <citation type="submission" date="2016-10" db="EMBL/GenBank/DDBJ databases">
        <authorList>
            <person name="de Groot N.N."/>
        </authorList>
    </citation>
    <scope>NUCLEOTIDE SEQUENCE [LARGE SCALE GENOMIC DNA]</scope>
    <source>
        <strain evidence="6 7">DSM 21771</strain>
    </source>
</reference>
<gene>
    <name evidence="6" type="ORF">SAMN04488123_102251</name>
</gene>
<keyword evidence="4" id="KW-0560">Oxidoreductase</keyword>
<dbReference type="GO" id="GO:0004458">
    <property type="term" value="F:D-lactate dehydrogenase (cytochrome) activity"/>
    <property type="evidence" value="ECO:0007669"/>
    <property type="project" value="TreeGrafter"/>
</dbReference>
<evidence type="ECO:0000313" key="7">
    <source>
        <dbReference type="Proteomes" id="UP000198853"/>
    </source>
</evidence>
<accession>A0A1G8KQK9</accession>
<keyword evidence="7" id="KW-1185">Reference proteome</keyword>
<dbReference type="InterPro" id="IPR016164">
    <property type="entry name" value="FAD-linked_Oxase-like_C"/>
</dbReference>
<evidence type="ECO:0000256" key="1">
    <source>
        <dbReference type="ARBA" id="ARBA00008000"/>
    </source>
</evidence>
<dbReference type="Gene3D" id="3.30.465.10">
    <property type="match status" value="1"/>
</dbReference>
<dbReference type="SUPFAM" id="SSF56176">
    <property type="entry name" value="FAD-binding/transporter-associated domain-like"/>
    <property type="match status" value="1"/>
</dbReference>
<dbReference type="OrthoDB" id="9767256at2"/>
<dbReference type="GO" id="GO:0008720">
    <property type="term" value="F:D-lactate dehydrogenase (NAD+) activity"/>
    <property type="evidence" value="ECO:0007669"/>
    <property type="project" value="TreeGrafter"/>
</dbReference>
<evidence type="ECO:0000256" key="2">
    <source>
        <dbReference type="ARBA" id="ARBA00022630"/>
    </source>
</evidence>
<evidence type="ECO:0000259" key="5">
    <source>
        <dbReference type="PROSITE" id="PS51387"/>
    </source>
</evidence>
<dbReference type="GO" id="GO:1903457">
    <property type="term" value="P:lactate catabolic process"/>
    <property type="evidence" value="ECO:0007669"/>
    <property type="project" value="TreeGrafter"/>
</dbReference>
<evidence type="ECO:0000256" key="4">
    <source>
        <dbReference type="ARBA" id="ARBA00023002"/>
    </source>
</evidence>
<dbReference type="AlphaFoldDB" id="A0A1G8KQK9"/>